<gene>
    <name evidence="1" type="ORF">DXG03_004956</name>
</gene>
<reference evidence="1" key="1">
    <citation type="submission" date="2020-07" db="EMBL/GenBank/DDBJ databases">
        <authorList>
            <person name="Nieuwenhuis M."/>
            <person name="Van De Peppel L.J.J."/>
        </authorList>
    </citation>
    <scope>NUCLEOTIDE SEQUENCE</scope>
    <source>
        <strain evidence="1">AP01</strain>
        <tissue evidence="1">Mycelium</tissue>
    </source>
</reference>
<proteinExistence type="predicted"/>
<evidence type="ECO:0000313" key="2">
    <source>
        <dbReference type="Proteomes" id="UP000775547"/>
    </source>
</evidence>
<organism evidence="1 2">
    <name type="scientific">Asterophora parasitica</name>
    <dbReference type="NCBI Taxonomy" id="117018"/>
    <lineage>
        <taxon>Eukaryota</taxon>
        <taxon>Fungi</taxon>
        <taxon>Dikarya</taxon>
        <taxon>Basidiomycota</taxon>
        <taxon>Agaricomycotina</taxon>
        <taxon>Agaricomycetes</taxon>
        <taxon>Agaricomycetidae</taxon>
        <taxon>Agaricales</taxon>
        <taxon>Tricholomatineae</taxon>
        <taxon>Lyophyllaceae</taxon>
        <taxon>Asterophora</taxon>
    </lineage>
</organism>
<dbReference type="OrthoDB" id="2750929at2759"/>
<dbReference type="AlphaFoldDB" id="A0A9P7GJW2"/>
<reference evidence="1" key="2">
    <citation type="submission" date="2021-10" db="EMBL/GenBank/DDBJ databases">
        <title>Phylogenomics reveals ancestral predisposition of the termite-cultivated fungus Termitomyces towards a domesticated lifestyle.</title>
        <authorList>
            <person name="Auxier B."/>
            <person name="Grum-Grzhimaylo A."/>
            <person name="Cardenas M.E."/>
            <person name="Lodge J.D."/>
            <person name="Laessoe T."/>
            <person name="Pedersen O."/>
            <person name="Smith M.E."/>
            <person name="Kuyper T.W."/>
            <person name="Franco-Molano E.A."/>
            <person name="Baroni T.J."/>
            <person name="Aanen D.K."/>
        </authorList>
    </citation>
    <scope>NUCLEOTIDE SEQUENCE</scope>
    <source>
        <strain evidence="1">AP01</strain>
        <tissue evidence="1">Mycelium</tissue>
    </source>
</reference>
<keyword evidence="2" id="KW-1185">Reference proteome</keyword>
<dbReference type="Proteomes" id="UP000775547">
    <property type="component" value="Unassembled WGS sequence"/>
</dbReference>
<comment type="caution">
    <text evidence="1">The sequence shown here is derived from an EMBL/GenBank/DDBJ whole genome shotgun (WGS) entry which is preliminary data.</text>
</comment>
<name>A0A9P7GJW2_9AGAR</name>
<evidence type="ECO:0000313" key="1">
    <source>
        <dbReference type="EMBL" id="KAG5648382.1"/>
    </source>
</evidence>
<accession>A0A9P7GJW2</accession>
<sequence length="271" mass="30335">MQATVHLPSATSHATVPLRFGTVGHTYIPFPPYAQGFLYLHRPPSLPLIAAEIRLRLTPKPDPNLFSTGADLLRGSIPWSIHLPRIVTLDKFAPLKAQIASDGLIDGGFMDSLKLAWHDCSPRYAATETIFTLTQPFEINLKDTACVISILTTRTHGRVIFKNLFLDRRHGTIHFPYNGRLLARLEISPLPEHARPASRPPVLVLRVLKILTPIEYDTGYDLHVPIPAEGELLSKRRRGRTGPMKKGTVPMIFDVEKGPSQWLKDLQLLVE</sequence>
<dbReference type="EMBL" id="JABCKV010000003">
    <property type="protein sequence ID" value="KAG5648382.1"/>
    <property type="molecule type" value="Genomic_DNA"/>
</dbReference>
<protein>
    <submittedName>
        <fullName evidence="1">Uncharacterized protein</fullName>
    </submittedName>
</protein>